<dbReference type="PANTHER" id="PTHR30629">
    <property type="entry name" value="PROPHAGE INTEGRASE"/>
    <property type="match status" value="1"/>
</dbReference>
<evidence type="ECO:0000259" key="3">
    <source>
        <dbReference type="Pfam" id="PF13356"/>
    </source>
</evidence>
<evidence type="ECO:0000256" key="1">
    <source>
        <dbReference type="ARBA" id="ARBA00008857"/>
    </source>
</evidence>
<name>A0A3B0X4F4_9ZZZZ</name>
<organism evidence="4">
    <name type="scientific">hydrothermal vent metagenome</name>
    <dbReference type="NCBI Taxonomy" id="652676"/>
    <lineage>
        <taxon>unclassified sequences</taxon>
        <taxon>metagenomes</taxon>
        <taxon>ecological metagenomes</taxon>
    </lineage>
</organism>
<reference evidence="4" key="1">
    <citation type="submission" date="2018-06" db="EMBL/GenBank/DDBJ databases">
        <authorList>
            <person name="Zhirakovskaya E."/>
        </authorList>
    </citation>
    <scope>NUCLEOTIDE SEQUENCE</scope>
</reference>
<accession>A0A3B0X4F4</accession>
<proteinExistence type="inferred from homology"/>
<dbReference type="InterPro" id="IPR038488">
    <property type="entry name" value="Integrase_DNA-bd_sf"/>
</dbReference>
<comment type="similarity">
    <text evidence="1">Belongs to the 'phage' integrase family.</text>
</comment>
<keyword evidence="2" id="KW-0229">DNA integration</keyword>
<evidence type="ECO:0000313" key="4">
    <source>
        <dbReference type="EMBL" id="VAW59293.1"/>
    </source>
</evidence>
<evidence type="ECO:0000256" key="2">
    <source>
        <dbReference type="ARBA" id="ARBA00022908"/>
    </source>
</evidence>
<sequence>MAKTINRLTTLKINKLTTPGWYPDGAGLYIQISNTGSKSWVYRYTFNGKERRQGLGSYIDVSLKKARAT</sequence>
<dbReference type="AlphaFoldDB" id="A0A3B0X4F4"/>
<dbReference type="EMBL" id="UOFH01000069">
    <property type="protein sequence ID" value="VAW59293.1"/>
    <property type="molecule type" value="Genomic_DNA"/>
</dbReference>
<dbReference type="PANTHER" id="PTHR30629:SF2">
    <property type="entry name" value="PROPHAGE INTEGRASE INTS-RELATED"/>
    <property type="match status" value="1"/>
</dbReference>
<protein>
    <recommendedName>
        <fullName evidence="3">Integrase DNA-binding domain-containing protein</fullName>
    </recommendedName>
</protein>
<dbReference type="GO" id="GO:0015074">
    <property type="term" value="P:DNA integration"/>
    <property type="evidence" value="ECO:0007669"/>
    <property type="project" value="UniProtKB-KW"/>
</dbReference>
<dbReference type="Pfam" id="PF13356">
    <property type="entry name" value="Arm-DNA-bind_3"/>
    <property type="match status" value="1"/>
</dbReference>
<dbReference type="InterPro" id="IPR050808">
    <property type="entry name" value="Phage_Integrase"/>
</dbReference>
<dbReference type="Gene3D" id="3.30.160.390">
    <property type="entry name" value="Integrase, DNA-binding domain"/>
    <property type="match status" value="1"/>
</dbReference>
<feature type="non-terminal residue" evidence="4">
    <location>
        <position position="69"/>
    </location>
</feature>
<gene>
    <name evidence="4" type="ORF">MNBD_GAMMA08-308</name>
</gene>
<feature type="domain" description="Integrase DNA-binding" evidence="3">
    <location>
        <begin position="8"/>
        <end position="68"/>
    </location>
</feature>
<dbReference type="InterPro" id="IPR025166">
    <property type="entry name" value="Integrase_DNA_bind_dom"/>
</dbReference>